<gene>
    <name evidence="13" type="ORF">WG68_18410</name>
</gene>
<dbReference type="InterPro" id="IPR037066">
    <property type="entry name" value="Plug_dom_sf"/>
</dbReference>
<dbReference type="Gene3D" id="2.40.170.20">
    <property type="entry name" value="TonB-dependent receptor, beta-barrel domain"/>
    <property type="match status" value="1"/>
</dbReference>
<evidence type="ECO:0000256" key="2">
    <source>
        <dbReference type="ARBA" id="ARBA00022448"/>
    </source>
</evidence>
<feature type="domain" description="TonB-dependent receptor-like beta-barrel" evidence="11">
    <location>
        <begin position="309"/>
        <end position="792"/>
    </location>
</feature>
<keyword evidence="10" id="KW-0732">Signal</keyword>
<evidence type="ECO:0000256" key="6">
    <source>
        <dbReference type="ARBA" id="ARBA00023136"/>
    </source>
</evidence>
<comment type="similarity">
    <text evidence="8 9">Belongs to the TonB-dependent receptor family.</text>
</comment>
<reference evidence="13 14" key="1">
    <citation type="submission" date="2015-03" db="EMBL/GenBank/DDBJ databases">
        <title>Draft genome sequences of two protease-producing strains of Arsukibacterium isolated from two cold and alkaline environments.</title>
        <authorList>
            <person name="Lylloff J.E."/>
            <person name="Skov L.B."/>
            <person name="Jepsen M."/>
            <person name="Hallin P.F."/>
            <person name="Sorensen S.J."/>
            <person name="Stougaard P."/>
            <person name="Glaring M.A."/>
        </authorList>
    </citation>
    <scope>NUCLEOTIDE SEQUENCE [LARGE SCALE GENOMIC DNA]</scope>
    <source>
        <strain evidence="13 14">GCM72</strain>
    </source>
</reference>
<evidence type="ECO:0000256" key="4">
    <source>
        <dbReference type="ARBA" id="ARBA00022692"/>
    </source>
</evidence>
<keyword evidence="13" id="KW-0675">Receptor</keyword>
<keyword evidence="3 8" id="KW-1134">Transmembrane beta strand</keyword>
<dbReference type="InterPro" id="IPR036942">
    <property type="entry name" value="Beta-barrel_TonB_sf"/>
</dbReference>
<dbReference type="PATRIC" id="fig|336831.14.peg.1076"/>
<dbReference type="Pfam" id="PF00593">
    <property type="entry name" value="TonB_dep_Rec_b-barrel"/>
    <property type="match status" value="1"/>
</dbReference>
<evidence type="ECO:0000256" key="3">
    <source>
        <dbReference type="ARBA" id="ARBA00022452"/>
    </source>
</evidence>
<comment type="subcellular location">
    <subcellularLocation>
        <location evidence="1 8">Cell outer membrane</location>
        <topology evidence="1 8">Multi-pass membrane protein</topology>
    </subcellularLocation>
</comment>
<evidence type="ECO:0000256" key="8">
    <source>
        <dbReference type="PROSITE-ProRule" id="PRU01360"/>
    </source>
</evidence>
<evidence type="ECO:0000256" key="10">
    <source>
        <dbReference type="SAM" id="SignalP"/>
    </source>
</evidence>
<dbReference type="CDD" id="cd01347">
    <property type="entry name" value="ligand_gated_channel"/>
    <property type="match status" value="1"/>
</dbReference>
<dbReference type="GO" id="GO:0009279">
    <property type="term" value="C:cell outer membrane"/>
    <property type="evidence" value="ECO:0007669"/>
    <property type="project" value="UniProtKB-SubCell"/>
</dbReference>
<feature type="signal peptide" evidence="10">
    <location>
        <begin position="1"/>
        <end position="26"/>
    </location>
</feature>
<keyword evidence="6 8" id="KW-0472">Membrane</keyword>
<evidence type="ECO:0000259" key="11">
    <source>
        <dbReference type="Pfam" id="PF00593"/>
    </source>
</evidence>
<feature type="chain" id="PRO_5005644118" evidence="10">
    <location>
        <begin position="27"/>
        <end position="833"/>
    </location>
</feature>
<protein>
    <submittedName>
        <fullName evidence="13">TonB-dependent receptor</fullName>
    </submittedName>
</protein>
<organism evidence="13 14">
    <name type="scientific">Arsukibacterium ikkense</name>
    <dbReference type="NCBI Taxonomy" id="336831"/>
    <lineage>
        <taxon>Bacteria</taxon>
        <taxon>Pseudomonadati</taxon>
        <taxon>Pseudomonadota</taxon>
        <taxon>Gammaproteobacteria</taxon>
        <taxon>Chromatiales</taxon>
        <taxon>Chromatiaceae</taxon>
        <taxon>Arsukibacterium</taxon>
    </lineage>
</organism>
<accession>A0A0M2UZD1</accession>
<dbReference type="PANTHER" id="PTHR47234:SF3">
    <property type="entry name" value="SECRETIN_TONB SHORT N-TERMINAL DOMAIN-CONTAINING PROTEIN"/>
    <property type="match status" value="1"/>
</dbReference>
<evidence type="ECO:0000256" key="9">
    <source>
        <dbReference type="RuleBase" id="RU003357"/>
    </source>
</evidence>
<dbReference type="Pfam" id="PF07715">
    <property type="entry name" value="Plug"/>
    <property type="match status" value="1"/>
</dbReference>
<dbReference type="RefSeq" id="WP_046559199.1">
    <property type="nucleotide sequence ID" value="NZ_LAHO01000024.1"/>
</dbReference>
<proteinExistence type="inferred from homology"/>
<evidence type="ECO:0000313" key="14">
    <source>
        <dbReference type="Proteomes" id="UP000034228"/>
    </source>
</evidence>
<dbReference type="InterPro" id="IPR012910">
    <property type="entry name" value="Plug_dom"/>
</dbReference>
<dbReference type="InterPro" id="IPR000531">
    <property type="entry name" value="Beta-barrel_TonB"/>
</dbReference>
<dbReference type="AlphaFoldDB" id="A0A0M2UZD1"/>
<dbReference type="SUPFAM" id="SSF56935">
    <property type="entry name" value="Porins"/>
    <property type="match status" value="1"/>
</dbReference>
<dbReference type="PANTHER" id="PTHR47234">
    <property type="match status" value="1"/>
</dbReference>
<evidence type="ECO:0000256" key="7">
    <source>
        <dbReference type="ARBA" id="ARBA00023237"/>
    </source>
</evidence>
<keyword evidence="4 8" id="KW-0812">Transmembrane</keyword>
<dbReference type="EMBL" id="LAHO01000024">
    <property type="protein sequence ID" value="KKO43912.1"/>
    <property type="molecule type" value="Genomic_DNA"/>
</dbReference>
<feature type="domain" description="TonB-dependent receptor plug" evidence="12">
    <location>
        <begin position="54"/>
        <end position="175"/>
    </location>
</feature>
<keyword evidence="2 8" id="KW-0813">Transport</keyword>
<dbReference type="Proteomes" id="UP000034228">
    <property type="component" value="Unassembled WGS sequence"/>
</dbReference>
<dbReference type="InterPro" id="IPR039426">
    <property type="entry name" value="TonB-dep_rcpt-like"/>
</dbReference>
<name>A0A0M2UZD1_9GAMM</name>
<keyword evidence="5 9" id="KW-0798">TonB box</keyword>
<dbReference type="STRING" id="336831.WG68_18410"/>
<dbReference type="PROSITE" id="PS52016">
    <property type="entry name" value="TONB_DEPENDENT_REC_3"/>
    <property type="match status" value="1"/>
</dbReference>
<keyword evidence="14" id="KW-1185">Reference proteome</keyword>
<evidence type="ECO:0000259" key="12">
    <source>
        <dbReference type="Pfam" id="PF07715"/>
    </source>
</evidence>
<evidence type="ECO:0000256" key="1">
    <source>
        <dbReference type="ARBA" id="ARBA00004571"/>
    </source>
</evidence>
<dbReference type="Gene3D" id="2.170.130.10">
    <property type="entry name" value="TonB-dependent receptor, plug domain"/>
    <property type="match status" value="1"/>
</dbReference>
<comment type="caution">
    <text evidence="13">The sequence shown here is derived from an EMBL/GenBank/DDBJ whole genome shotgun (WGS) entry which is preliminary data.</text>
</comment>
<evidence type="ECO:0000313" key="13">
    <source>
        <dbReference type="EMBL" id="KKO43912.1"/>
    </source>
</evidence>
<evidence type="ECO:0000256" key="5">
    <source>
        <dbReference type="ARBA" id="ARBA00023077"/>
    </source>
</evidence>
<dbReference type="OrthoDB" id="9815954at2"/>
<keyword evidence="7 8" id="KW-0998">Cell outer membrane</keyword>
<sequence>MRSAAIHPLVLAISTALLSPAFGVQAQSSNNQQADEQKIEQIVVTGTRVAGRSVDDTAVPIDIVGVEALERSGSTELNQVLSIALPSFNFPRPGLADGTDTIRPATLRGLSPDQSLVLVNSKRRHAASLVNVNGTIGRGSSAVDLNTIPTAAIRSVEVLRDGASAQYGSDAIAGVINVRLRDASEGGSVTLSYGYRDSAYTVPVTPPPADATWSAPGQIKRSVNDGETLNLSGWKGFALPNNGYLTLTAEYKDAERTERGGYDVRQQYPRVNGEYDPREQTIERFNAWYGEPEMQQFTLFANAGMLLDGGKLYGWASYQDRSARSGGFYRRAIDDRNVIEVHPDGFLPIIAPDVTDTSFAVGYEWELADWSMDASVVYGMNEMAFTIENTVNRSIGPSSKTEFDAGGFDYDQWVFNLSAVTSFDVASFASPVNLATGVEIRREGYSIFAGEPDSYRNGGVLLPNGNPTQSGSQVFPGFRPANEVDENRRAVGVYVDLEANITDNLLGSIALRAEDYSDFGNNVTGKLALRYDVSDSVGLRGSLQNGFRAPSLQQQYFTSTSTNFIDGIPFDITTFPVNDPAAIALGARPLDAEESVNFSLGAVFRVGDLTLTIDGYRIDIDDRIVLSENLTQPNVRAYLESLGLIGIGGGRFFINGVDTETQGLDIVANYPVFTDSMGRFDLTLVANVNSTKVTRIPQTAELSALDPAPVLFGRVNVLTFEKGNPKNKLGAHVNWSLDRFGATFRATRYGEVLTPNANPANDFTLDATTLIDIEARYQLTANMRLAFGADNLLDEYPDAFPINLNGTGNTPFSNYSPYGRSGRLVYGRVSYDF</sequence>